<proteinExistence type="predicted"/>
<gene>
    <name evidence="2" type="ORF">EYF80_043914</name>
</gene>
<protein>
    <submittedName>
        <fullName evidence="2">Uncharacterized protein</fullName>
    </submittedName>
</protein>
<sequence>MGALGLGAGPKLDEVSRSVTLLQRVSTQGHATGEEEAEPGTRTRLKTHHAHTFLAKEEHIIKTPETIFLTVARDSFRNRKRVTHLLLQRPRIFCS</sequence>
<dbReference type="Proteomes" id="UP000314294">
    <property type="component" value="Unassembled WGS sequence"/>
</dbReference>
<evidence type="ECO:0000256" key="1">
    <source>
        <dbReference type="SAM" id="MobiDB-lite"/>
    </source>
</evidence>
<dbReference type="EMBL" id="SRLO01000818">
    <property type="protein sequence ID" value="TNN45882.1"/>
    <property type="molecule type" value="Genomic_DNA"/>
</dbReference>
<evidence type="ECO:0000313" key="2">
    <source>
        <dbReference type="EMBL" id="TNN45882.1"/>
    </source>
</evidence>
<evidence type="ECO:0000313" key="3">
    <source>
        <dbReference type="Proteomes" id="UP000314294"/>
    </source>
</evidence>
<reference evidence="2 3" key="1">
    <citation type="submission" date="2019-03" db="EMBL/GenBank/DDBJ databases">
        <title>First draft genome of Liparis tanakae, snailfish: a comprehensive survey of snailfish specific genes.</title>
        <authorList>
            <person name="Kim W."/>
            <person name="Song I."/>
            <person name="Jeong J.-H."/>
            <person name="Kim D."/>
            <person name="Kim S."/>
            <person name="Ryu S."/>
            <person name="Song J.Y."/>
            <person name="Lee S.K."/>
        </authorList>
    </citation>
    <scope>NUCLEOTIDE SEQUENCE [LARGE SCALE GENOMIC DNA]</scope>
    <source>
        <tissue evidence="2">Muscle</tissue>
    </source>
</reference>
<keyword evidence="3" id="KW-1185">Reference proteome</keyword>
<accession>A0A4Z2G010</accession>
<feature type="region of interest" description="Disordered" evidence="1">
    <location>
        <begin position="25"/>
        <end position="45"/>
    </location>
</feature>
<organism evidence="2 3">
    <name type="scientific">Liparis tanakae</name>
    <name type="common">Tanaka's snailfish</name>
    <dbReference type="NCBI Taxonomy" id="230148"/>
    <lineage>
        <taxon>Eukaryota</taxon>
        <taxon>Metazoa</taxon>
        <taxon>Chordata</taxon>
        <taxon>Craniata</taxon>
        <taxon>Vertebrata</taxon>
        <taxon>Euteleostomi</taxon>
        <taxon>Actinopterygii</taxon>
        <taxon>Neopterygii</taxon>
        <taxon>Teleostei</taxon>
        <taxon>Neoteleostei</taxon>
        <taxon>Acanthomorphata</taxon>
        <taxon>Eupercaria</taxon>
        <taxon>Perciformes</taxon>
        <taxon>Cottioidei</taxon>
        <taxon>Cottales</taxon>
        <taxon>Liparidae</taxon>
        <taxon>Liparis</taxon>
    </lineage>
</organism>
<dbReference type="AlphaFoldDB" id="A0A4Z2G010"/>
<name>A0A4Z2G010_9TELE</name>
<comment type="caution">
    <text evidence="2">The sequence shown here is derived from an EMBL/GenBank/DDBJ whole genome shotgun (WGS) entry which is preliminary data.</text>
</comment>